<comment type="caution">
    <text evidence="1">The sequence shown here is derived from an EMBL/GenBank/DDBJ whole genome shotgun (WGS) entry which is preliminary data.</text>
</comment>
<proteinExistence type="predicted"/>
<dbReference type="EMBL" id="JBHUKS010000033">
    <property type="protein sequence ID" value="MFD2473441.1"/>
    <property type="molecule type" value="Genomic_DNA"/>
</dbReference>
<evidence type="ECO:0000313" key="2">
    <source>
        <dbReference type="Proteomes" id="UP001597483"/>
    </source>
</evidence>
<protein>
    <submittedName>
        <fullName evidence="1">Uncharacterized protein</fullName>
    </submittedName>
</protein>
<dbReference type="Proteomes" id="UP001597483">
    <property type="component" value="Unassembled WGS sequence"/>
</dbReference>
<dbReference type="RefSeq" id="WP_378311920.1">
    <property type="nucleotide sequence ID" value="NZ_JBHUKS010000033.1"/>
</dbReference>
<accession>A0ABW5HJJ6</accession>
<reference evidence="2" key="1">
    <citation type="journal article" date="2019" name="Int. J. Syst. Evol. Microbiol.">
        <title>The Global Catalogue of Microorganisms (GCM) 10K type strain sequencing project: providing services to taxonomists for standard genome sequencing and annotation.</title>
        <authorList>
            <consortium name="The Broad Institute Genomics Platform"/>
            <consortium name="The Broad Institute Genome Sequencing Center for Infectious Disease"/>
            <person name="Wu L."/>
            <person name="Ma J."/>
        </authorList>
    </citation>
    <scope>NUCLEOTIDE SEQUENCE [LARGE SCALE GENOMIC DNA]</scope>
    <source>
        <strain evidence="2">CGMCC 4.7641</strain>
    </source>
</reference>
<keyword evidence="2" id="KW-1185">Reference proteome</keyword>
<name>A0ABW5HJJ6_9PSEU</name>
<evidence type="ECO:0000313" key="1">
    <source>
        <dbReference type="EMBL" id="MFD2473441.1"/>
    </source>
</evidence>
<gene>
    <name evidence="1" type="ORF">ACFSVL_38995</name>
</gene>
<sequence>MGSGFTVEVSFASVGEAGFAPVEEVLVFWAGVGAGVGLADGPGWGLAAGVGSGRVVRLGRGSVVGFGRGSVAELGFGVGAGAGAGFDPGFGAGVGVGPVIGEVVEGTGLGVEDCFGFEAGLPAWCVLVSGVGEAWDGGWLVTGPVVPGVEVGLGAESMPVTLVDVGGGGGLGCVNVAGLGFELVGVGSGLVVEVVFAPGVAEAGPGLVVEVRPGSGDGEALLSAEVAGRAGFGPGDGLGEGLGLGEGAGEVLLPAEAGETAGLGPGGGLGEGLGLGVGAGEVLRFVAG</sequence>
<organism evidence="1 2">
    <name type="scientific">Amycolatopsis silviterrae</name>
    <dbReference type="NCBI Taxonomy" id="1656914"/>
    <lineage>
        <taxon>Bacteria</taxon>
        <taxon>Bacillati</taxon>
        <taxon>Actinomycetota</taxon>
        <taxon>Actinomycetes</taxon>
        <taxon>Pseudonocardiales</taxon>
        <taxon>Pseudonocardiaceae</taxon>
        <taxon>Amycolatopsis</taxon>
    </lineage>
</organism>